<feature type="transmembrane region" description="Helical" evidence="1">
    <location>
        <begin position="20"/>
        <end position="39"/>
    </location>
</feature>
<proteinExistence type="predicted"/>
<dbReference type="Proteomes" id="UP001597252">
    <property type="component" value="Unassembled WGS sequence"/>
</dbReference>
<name>A0ABW4E5K9_9LACO</name>
<accession>A0ABW4E5K9</accession>
<dbReference type="RefSeq" id="WP_379896480.1">
    <property type="nucleotide sequence ID" value="NZ_JBHTON010000023.1"/>
</dbReference>
<evidence type="ECO:0000313" key="2">
    <source>
        <dbReference type="EMBL" id="MFD1485195.1"/>
    </source>
</evidence>
<reference evidence="3" key="1">
    <citation type="journal article" date="2019" name="Int. J. Syst. Evol. Microbiol.">
        <title>The Global Catalogue of Microorganisms (GCM) 10K type strain sequencing project: providing services to taxonomists for standard genome sequencing and annotation.</title>
        <authorList>
            <consortium name="The Broad Institute Genomics Platform"/>
            <consortium name="The Broad Institute Genome Sequencing Center for Infectious Disease"/>
            <person name="Wu L."/>
            <person name="Ma J."/>
        </authorList>
    </citation>
    <scope>NUCLEOTIDE SEQUENCE [LARGE SCALE GENOMIC DNA]</scope>
    <source>
        <strain evidence="3">CCM 8903</strain>
    </source>
</reference>
<evidence type="ECO:0000256" key="1">
    <source>
        <dbReference type="SAM" id="Phobius"/>
    </source>
</evidence>
<feature type="non-terminal residue" evidence="2">
    <location>
        <position position="1"/>
    </location>
</feature>
<keyword evidence="1" id="KW-0472">Membrane</keyword>
<gene>
    <name evidence="2" type="ORF">ACFQ5J_08130</name>
</gene>
<keyword evidence="1" id="KW-1133">Transmembrane helix</keyword>
<organism evidence="2 3">
    <name type="scientific">Lacticaseibacillus baoqingensis</name>
    <dbReference type="NCBI Taxonomy" id="2486013"/>
    <lineage>
        <taxon>Bacteria</taxon>
        <taxon>Bacillati</taxon>
        <taxon>Bacillota</taxon>
        <taxon>Bacilli</taxon>
        <taxon>Lactobacillales</taxon>
        <taxon>Lactobacillaceae</taxon>
        <taxon>Lacticaseibacillus</taxon>
    </lineage>
</organism>
<keyword evidence="1" id="KW-0812">Transmembrane</keyword>
<dbReference type="EMBL" id="JBHTON010000023">
    <property type="protein sequence ID" value="MFD1485195.1"/>
    <property type="molecule type" value="Genomic_DNA"/>
</dbReference>
<protein>
    <submittedName>
        <fullName evidence="2">Uncharacterized protein</fullName>
    </submittedName>
</protein>
<sequence length="63" mass="6735">SRSNLTIVKPPDLDCCPNLGVHIIAVPFLVLLSCGNIVFGVDWVDRFASVAPFAVVAIKPICL</sequence>
<keyword evidence="3" id="KW-1185">Reference proteome</keyword>
<comment type="caution">
    <text evidence="2">The sequence shown here is derived from an EMBL/GenBank/DDBJ whole genome shotgun (WGS) entry which is preliminary data.</text>
</comment>
<evidence type="ECO:0000313" key="3">
    <source>
        <dbReference type="Proteomes" id="UP001597252"/>
    </source>
</evidence>